<dbReference type="Proteomes" id="UP000001918">
    <property type="component" value="Chromosome"/>
</dbReference>
<dbReference type="EMBL" id="CP001738">
    <property type="protein sequence ID" value="ACY98150.1"/>
    <property type="molecule type" value="Genomic_DNA"/>
</dbReference>
<evidence type="ECO:0000313" key="3">
    <source>
        <dbReference type="Proteomes" id="UP000001918"/>
    </source>
</evidence>
<keyword evidence="3" id="KW-1185">Reference proteome</keyword>
<protein>
    <submittedName>
        <fullName evidence="2">Uncharacterized protein</fullName>
    </submittedName>
</protein>
<dbReference type="RefSeq" id="WP_012852934.1">
    <property type="nucleotide sequence ID" value="NC_013510.1"/>
</dbReference>
<proteinExistence type="predicted"/>
<dbReference type="STRING" id="471852.Tcur_2595"/>
<dbReference type="AlphaFoldDB" id="D1A4Y1"/>
<name>D1A4Y1_THECD</name>
<dbReference type="HOGENOM" id="CLU_1694664_0_0_11"/>
<gene>
    <name evidence="2" type="ordered locus">Tcur_2595</name>
</gene>
<sequence length="155" mass="16868">MIEALRLLRERIAGAASAHLLEERTRTFKERAGALEPFTVQERDRLAGRLPGRSGRGRALTPAFHVDEHGPSHIRGRCTFSRHHLGGNWVVHGGVIPLTFEDVLGRPTPAARTAHLRVDYRLLTPIGQEDPGGGRERAGAGTQAPADRAMDHGAP</sequence>
<dbReference type="Gene3D" id="3.10.129.10">
    <property type="entry name" value="Hotdog Thioesterase"/>
    <property type="match status" value="1"/>
</dbReference>
<dbReference type="OrthoDB" id="3474675at2"/>
<reference evidence="2 3" key="1">
    <citation type="journal article" date="2011" name="Stand. Genomic Sci.">
        <title>Complete genome sequence of Thermomonospora curvata type strain (B9).</title>
        <authorList>
            <person name="Chertkov O."/>
            <person name="Sikorski J."/>
            <person name="Nolan M."/>
            <person name="Lapidus A."/>
            <person name="Lucas S."/>
            <person name="Del Rio T.G."/>
            <person name="Tice H."/>
            <person name="Cheng J.F."/>
            <person name="Goodwin L."/>
            <person name="Pitluck S."/>
            <person name="Liolios K."/>
            <person name="Ivanova N."/>
            <person name="Mavromatis K."/>
            <person name="Mikhailova N."/>
            <person name="Ovchinnikova G."/>
            <person name="Pati A."/>
            <person name="Chen A."/>
            <person name="Palaniappan K."/>
            <person name="Djao O.D."/>
            <person name="Land M."/>
            <person name="Hauser L."/>
            <person name="Chang Y.J."/>
            <person name="Jeffries C.D."/>
            <person name="Brettin T."/>
            <person name="Han C."/>
            <person name="Detter J.C."/>
            <person name="Rohde M."/>
            <person name="Goker M."/>
            <person name="Woyke T."/>
            <person name="Bristow J."/>
            <person name="Eisen J.A."/>
            <person name="Markowitz V."/>
            <person name="Hugenholtz P."/>
            <person name="Klenk H.P."/>
            <person name="Kyrpides N.C."/>
        </authorList>
    </citation>
    <scope>NUCLEOTIDE SEQUENCE [LARGE SCALE GENOMIC DNA]</scope>
    <source>
        <strain evidence="3">ATCC 19995 / DSM 43183 / JCM 3096 / KCTC 9072 / NBRC 15933 / NCIMB 10081 / Henssen B9</strain>
    </source>
</reference>
<dbReference type="KEGG" id="tcu:Tcur_2595"/>
<dbReference type="InterPro" id="IPR029069">
    <property type="entry name" value="HotDog_dom_sf"/>
</dbReference>
<organism evidence="2 3">
    <name type="scientific">Thermomonospora curvata (strain ATCC 19995 / DSM 43183 / JCM 3096 / KCTC 9072 / NBRC 15933 / NCIMB 10081 / Henssen B9)</name>
    <dbReference type="NCBI Taxonomy" id="471852"/>
    <lineage>
        <taxon>Bacteria</taxon>
        <taxon>Bacillati</taxon>
        <taxon>Actinomycetota</taxon>
        <taxon>Actinomycetes</taxon>
        <taxon>Streptosporangiales</taxon>
        <taxon>Thermomonosporaceae</taxon>
        <taxon>Thermomonospora</taxon>
    </lineage>
</organism>
<accession>D1A4Y1</accession>
<dbReference type="SUPFAM" id="SSF54637">
    <property type="entry name" value="Thioesterase/thiol ester dehydrase-isomerase"/>
    <property type="match status" value="1"/>
</dbReference>
<evidence type="ECO:0000313" key="2">
    <source>
        <dbReference type="EMBL" id="ACY98150.1"/>
    </source>
</evidence>
<dbReference type="eggNOG" id="COG2050">
    <property type="taxonomic scope" value="Bacteria"/>
</dbReference>
<evidence type="ECO:0000256" key="1">
    <source>
        <dbReference type="SAM" id="MobiDB-lite"/>
    </source>
</evidence>
<feature type="region of interest" description="Disordered" evidence="1">
    <location>
        <begin position="125"/>
        <end position="155"/>
    </location>
</feature>